<dbReference type="RefSeq" id="WP_144990364.1">
    <property type="nucleotide sequence ID" value="NZ_CP037920.1"/>
</dbReference>
<protein>
    <submittedName>
        <fullName evidence="1">Uncharacterized protein</fullName>
    </submittedName>
</protein>
<gene>
    <name evidence="1" type="ORF">V144x_57220</name>
</gene>
<proteinExistence type="predicted"/>
<evidence type="ECO:0000313" key="1">
    <source>
        <dbReference type="EMBL" id="QDU00209.1"/>
    </source>
</evidence>
<reference evidence="1 2" key="1">
    <citation type="submission" date="2019-03" db="EMBL/GenBank/DDBJ databases">
        <title>Deep-cultivation of Planctomycetes and their phenomic and genomic characterization uncovers novel biology.</title>
        <authorList>
            <person name="Wiegand S."/>
            <person name="Jogler M."/>
            <person name="Boedeker C."/>
            <person name="Pinto D."/>
            <person name="Vollmers J."/>
            <person name="Rivas-Marin E."/>
            <person name="Kohn T."/>
            <person name="Peeters S.H."/>
            <person name="Heuer A."/>
            <person name="Rast P."/>
            <person name="Oberbeckmann S."/>
            <person name="Bunk B."/>
            <person name="Jeske O."/>
            <person name="Meyerdierks A."/>
            <person name="Storesund J.E."/>
            <person name="Kallscheuer N."/>
            <person name="Luecker S."/>
            <person name="Lage O.M."/>
            <person name="Pohl T."/>
            <person name="Merkel B.J."/>
            <person name="Hornburger P."/>
            <person name="Mueller R.-W."/>
            <person name="Bruemmer F."/>
            <person name="Labrenz M."/>
            <person name="Spormann A.M."/>
            <person name="Op den Camp H."/>
            <person name="Overmann J."/>
            <person name="Amann R."/>
            <person name="Jetten M.S.M."/>
            <person name="Mascher T."/>
            <person name="Medema M.H."/>
            <person name="Devos D.P."/>
            <person name="Kaster A.-K."/>
            <person name="Ovreas L."/>
            <person name="Rohde M."/>
            <person name="Galperin M.Y."/>
            <person name="Jogler C."/>
        </authorList>
    </citation>
    <scope>NUCLEOTIDE SEQUENCE [LARGE SCALE GENOMIC DNA]</scope>
    <source>
        <strain evidence="1 2">V144</strain>
    </source>
</reference>
<dbReference type="KEGG" id="gaw:V144x_57220"/>
<organism evidence="1 2">
    <name type="scientific">Gimesia aquarii</name>
    <dbReference type="NCBI Taxonomy" id="2527964"/>
    <lineage>
        <taxon>Bacteria</taxon>
        <taxon>Pseudomonadati</taxon>
        <taxon>Planctomycetota</taxon>
        <taxon>Planctomycetia</taxon>
        <taxon>Planctomycetales</taxon>
        <taxon>Planctomycetaceae</taxon>
        <taxon>Gimesia</taxon>
    </lineage>
</organism>
<evidence type="ECO:0000313" key="2">
    <source>
        <dbReference type="Proteomes" id="UP000318704"/>
    </source>
</evidence>
<dbReference type="EMBL" id="CP037920">
    <property type="protein sequence ID" value="QDU00209.1"/>
    <property type="molecule type" value="Genomic_DNA"/>
</dbReference>
<sequence>MGTPQDWRADEMVFYTCTNMNKALELIKKSHVVRWSWWEIQVQDMNSLEWPEHVGYYGRRGGKLANPPYEKCVEIYKKEGHT</sequence>
<name>A0A517W4M9_9PLAN</name>
<accession>A0A517W4M9</accession>
<dbReference type="Proteomes" id="UP000318704">
    <property type="component" value="Chromosome"/>
</dbReference>
<dbReference type="AlphaFoldDB" id="A0A517W4M9"/>